<feature type="compositionally biased region" description="Basic and acidic residues" evidence="1">
    <location>
        <begin position="584"/>
        <end position="599"/>
    </location>
</feature>
<feature type="region of interest" description="Disordered" evidence="1">
    <location>
        <begin position="1"/>
        <end position="23"/>
    </location>
</feature>
<keyword evidence="2" id="KW-1133">Transmembrane helix</keyword>
<dbReference type="OrthoDB" id="4743520at2759"/>
<dbReference type="AlphaFoldDB" id="A0A4Z0YU26"/>
<evidence type="ECO:0000313" key="3">
    <source>
        <dbReference type="EMBL" id="TGJ81963.1"/>
    </source>
</evidence>
<keyword evidence="2" id="KW-0812">Transmembrane</keyword>
<feature type="region of interest" description="Disordered" evidence="1">
    <location>
        <begin position="553"/>
        <end position="690"/>
    </location>
</feature>
<feature type="transmembrane region" description="Helical" evidence="2">
    <location>
        <begin position="41"/>
        <end position="62"/>
    </location>
</feature>
<feature type="region of interest" description="Disordered" evidence="1">
    <location>
        <begin position="153"/>
        <end position="428"/>
    </location>
</feature>
<protein>
    <submittedName>
        <fullName evidence="3">Uncharacterized protein</fullName>
    </submittedName>
</protein>
<evidence type="ECO:0000256" key="2">
    <source>
        <dbReference type="SAM" id="Phobius"/>
    </source>
</evidence>
<name>A0A4Z0YU26_9PEZI</name>
<keyword evidence="2" id="KW-0472">Membrane</keyword>
<proteinExistence type="predicted"/>
<dbReference type="EMBL" id="SKBN01000146">
    <property type="protein sequence ID" value="TGJ81963.1"/>
    <property type="molecule type" value="Genomic_DNA"/>
</dbReference>
<sequence length="690" mass="76603">MASNSNSGLAEDDVESGGAEQVLRRDTSNSTRLVRDIIYKIIPFFGFCLVVFSVGAILVSTLAFNKPIPHQGTLVISILLLSFFLLFSIGFMYLYFRKYHPHVSKRSGSTNPSQPKSLREHHPQDHVLNIAHMPKRLPDKIIPAIPRDLQEGLIRSDTLRGQAPSPNTYIRGAEDHGSSSQVHNTPHELGGSVRQQNHHLAQQREHQTDQKGRQGPSNPGRQGDSEAGQLPSRRERNESIQTNIPSMPHHKQENTRPSTRNTQDNPLGSPSVGDQAQSPSVVNNRRWAVGPGSHMRIPTPRRPGGPRDMPRHGTSRQMPGLNIQLPEPSLQTPPDPARKRSGQLKSPALGAHARNTPKSQTKSSERRRPDDVSPWPYAPSTGRKMSVQDKRESLKGVLQYYGYSPTGDPRKGRDIPSISPQQLPTPFGASLASAQAGLEGEAQNRKNKQLSPYLEHDIIDYTNTAQDSPQPKDHSRLQAVGVRSLSTNTQGKLRVINTSVSDEDHDPLVSNQADQKPIHQIGNESHTSRRRLSFETADPVDDIHQNATDQGRAFTRQAPPGVPAPNQTQEFNPRHPSAVPEALKLVDKTEPRGTSHRSSDYNTLGYNLEMKPQLPTPALFTRPWPPTTACRPPIYEDGEEEEDNGKELPKTPVQTPDQEQVKGPRCGGRHPPRIPERRSSRKKVQEGNFK</sequence>
<keyword evidence="4" id="KW-1185">Reference proteome</keyword>
<feature type="compositionally biased region" description="Basic and acidic residues" evidence="1">
    <location>
        <begin position="673"/>
        <end position="690"/>
    </location>
</feature>
<gene>
    <name evidence="3" type="ORF">E0Z10_g6789</name>
</gene>
<reference evidence="3 4" key="1">
    <citation type="submission" date="2019-03" db="EMBL/GenBank/DDBJ databases">
        <title>Draft genome sequence of Xylaria hypoxylon DSM 108379, a ubiquitous saprotrophic-parasitic fungi on hardwood.</title>
        <authorList>
            <person name="Buettner E."/>
            <person name="Leonhardt S."/>
            <person name="Gebauer A.M."/>
            <person name="Liers C."/>
            <person name="Hofrichter M."/>
            <person name="Kellner H."/>
        </authorList>
    </citation>
    <scope>NUCLEOTIDE SEQUENCE [LARGE SCALE GENOMIC DNA]</scope>
    <source>
        <strain evidence="3 4">DSM 108379</strain>
    </source>
</reference>
<feature type="compositionally biased region" description="Polar residues" evidence="1">
    <location>
        <begin position="255"/>
        <end position="283"/>
    </location>
</feature>
<feature type="compositionally biased region" description="Basic and acidic residues" evidence="1">
    <location>
        <begin position="202"/>
        <end position="212"/>
    </location>
</feature>
<dbReference type="Proteomes" id="UP000297716">
    <property type="component" value="Unassembled WGS sequence"/>
</dbReference>
<feature type="transmembrane region" description="Helical" evidence="2">
    <location>
        <begin position="74"/>
        <end position="96"/>
    </location>
</feature>
<evidence type="ECO:0000256" key="1">
    <source>
        <dbReference type="SAM" id="MobiDB-lite"/>
    </source>
</evidence>
<organism evidence="3 4">
    <name type="scientific">Xylaria hypoxylon</name>
    <dbReference type="NCBI Taxonomy" id="37992"/>
    <lineage>
        <taxon>Eukaryota</taxon>
        <taxon>Fungi</taxon>
        <taxon>Dikarya</taxon>
        <taxon>Ascomycota</taxon>
        <taxon>Pezizomycotina</taxon>
        <taxon>Sordariomycetes</taxon>
        <taxon>Xylariomycetidae</taxon>
        <taxon>Xylariales</taxon>
        <taxon>Xylariaceae</taxon>
        <taxon>Xylaria</taxon>
    </lineage>
</organism>
<comment type="caution">
    <text evidence="3">The sequence shown here is derived from an EMBL/GenBank/DDBJ whole genome shotgun (WGS) entry which is preliminary data.</text>
</comment>
<evidence type="ECO:0000313" key="4">
    <source>
        <dbReference type="Proteomes" id="UP000297716"/>
    </source>
</evidence>
<accession>A0A4Z0YU26</accession>